<dbReference type="Gene3D" id="3.40.50.300">
    <property type="entry name" value="P-loop containing nucleotide triphosphate hydrolases"/>
    <property type="match status" value="1"/>
</dbReference>
<accession>A0AA47ADP1</accession>
<dbReference type="PANTHER" id="PTHR43335:SF4">
    <property type="entry name" value="ABC TRANSPORTER, ATP-BINDING PROTEIN"/>
    <property type="match status" value="1"/>
</dbReference>
<dbReference type="InterPro" id="IPR003439">
    <property type="entry name" value="ABC_transporter-like_ATP-bd"/>
</dbReference>
<gene>
    <name evidence="6" type="ORF">KUM34_027015</name>
</gene>
<feature type="domain" description="ABC transporter" evidence="5">
    <location>
        <begin position="6"/>
        <end position="231"/>
    </location>
</feature>
<evidence type="ECO:0000256" key="4">
    <source>
        <dbReference type="ARBA" id="ARBA00022840"/>
    </source>
</evidence>
<dbReference type="PANTHER" id="PTHR43335">
    <property type="entry name" value="ABC TRANSPORTER, ATP-BINDING PROTEIN"/>
    <property type="match status" value="1"/>
</dbReference>
<name>A0AA47ADP1_RHORH</name>
<dbReference type="InterPro" id="IPR027417">
    <property type="entry name" value="P-loop_NTPase"/>
</dbReference>
<evidence type="ECO:0000313" key="7">
    <source>
        <dbReference type="Proteomes" id="UP001162740"/>
    </source>
</evidence>
<geneLocation type="plasmid" evidence="6 7">
    <name>pGD02.2.1</name>
</geneLocation>
<dbReference type="Pfam" id="PF00005">
    <property type="entry name" value="ABC_tran"/>
    <property type="match status" value="1"/>
</dbReference>
<keyword evidence="4 6" id="KW-0067">ATP-binding</keyword>
<dbReference type="SMART" id="SM00382">
    <property type="entry name" value="AAA"/>
    <property type="match status" value="1"/>
</dbReference>
<dbReference type="GO" id="GO:0005524">
    <property type="term" value="F:ATP binding"/>
    <property type="evidence" value="ECO:0007669"/>
    <property type="project" value="UniProtKB-KW"/>
</dbReference>
<dbReference type="EMBL" id="CP083975">
    <property type="protein sequence ID" value="UZF48051.1"/>
    <property type="molecule type" value="Genomic_DNA"/>
</dbReference>
<evidence type="ECO:0000259" key="5">
    <source>
        <dbReference type="PROSITE" id="PS50893"/>
    </source>
</evidence>
<dbReference type="PROSITE" id="PS50893">
    <property type="entry name" value="ABC_TRANSPORTER_2"/>
    <property type="match status" value="1"/>
</dbReference>
<evidence type="ECO:0000256" key="3">
    <source>
        <dbReference type="ARBA" id="ARBA00022741"/>
    </source>
</evidence>
<dbReference type="AlphaFoldDB" id="A0AA47ADP1"/>
<evidence type="ECO:0000256" key="1">
    <source>
        <dbReference type="ARBA" id="ARBA00005417"/>
    </source>
</evidence>
<evidence type="ECO:0000256" key="2">
    <source>
        <dbReference type="ARBA" id="ARBA00022448"/>
    </source>
</evidence>
<organism evidence="6 7">
    <name type="scientific">Rhodococcus rhodochrous</name>
    <dbReference type="NCBI Taxonomy" id="1829"/>
    <lineage>
        <taxon>Bacteria</taxon>
        <taxon>Bacillati</taxon>
        <taxon>Actinomycetota</taxon>
        <taxon>Actinomycetes</taxon>
        <taxon>Mycobacteriales</taxon>
        <taxon>Nocardiaceae</taxon>
        <taxon>Rhodococcus</taxon>
    </lineage>
</organism>
<dbReference type="GO" id="GO:0016887">
    <property type="term" value="F:ATP hydrolysis activity"/>
    <property type="evidence" value="ECO:0007669"/>
    <property type="project" value="InterPro"/>
</dbReference>
<dbReference type="Proteomes" id="UP001162740">
    <property type="component" value="Plasmid pGD02.2.1"/>
</dbReference>
<proteinExistence type="inferred from homology"/>
<keyword evidence="2" id="KW-0813">Transport</keyword>
<evidence type="ECO:0000313" key="6">
    <source>
        <dbReference type="EMBL" id="UZF48051.1"/>
    </source>
</evidence>
<keyword evidence="3" id="KW-0547">Nucleotide-binding</keyword>
<protein>
    <submittedName>
        <fullName evidence="6">ATP-binding cassette domain-containing protein</fullName>
    </submittedName>
</protein>
<keyword evidence="6" id="KW-0614">Plasmid</keyword>
<dbReference type="SUPFAM" id="SSF52540">
    <property type="entry name" value="P-loop containing nucleoside triphosphate hydrolases"/>
    <property type="match status" value="1"/>
</dbReference>
<dbReference type="RefSeq" id="WP_059384591.1">
    <property type="nucleotide sequence ID" value="NZ_CBJNPB010000124.1"/>
</dbReference>
<comment type="similarity">
    <text evidence="1">Belongs to the ABC transporter superfamily.</text>
</comment>
<reference evidence="6 7" key="1">
    <citation type="journal article" date="2021" name="Front. Microbiol.">
        <title>Bacterial Transformation of Aromatic Monomers in Softwood Black Liquor.</title>
        <authorList>
            <person name="Navas L.E."/>
            <person name="Dexter G."/>
            <person name="Liu J."/>
            <person name="Levy-Booth D."/>
            <person name="Cho M."/>
            <person name="Jang S.K."/>
            <person name="Mansfield S.D."/>
            <person name="Renneckar S."/>
            <person name="Mohn W.W."/>
            <person name="Eltis L.D."/>
        </authorList>
    </citation>
    <scope>NUCLEOTIDE SEQUENCE [LARGE SCALE GENOMIC DNA]</scope>
    <source>
        <strain evidence="6 7">GD02</strain>
    </source>
</reference>
<dbReference type="InterPro" id="IPR003593">
    <property type="entry name" value="AAA+_ATPase"/>
</dbReference>
<sequence length="239" mass="25449">MKGVSIQVDSLTKRFGRVEAVGDVTFTAQPGRVTGFLGPNGAGKSTTLRMLLGLTRPDRGTALFAGIAYGDLPSPTRTVGAVLDIASAHPATTARNHLRTFCALGGHPSDRVDEVIGTVELDRFSDRRVGGYSTGMRQRLSLATALLGDPDVLVLDEPSNGLDPAGIVWLRNFLRDFAVSGGTVLISSHALGELQNSIDDVVLIDHGQIVWTGTLLELTTRGDTLEEAYLRLIARESAI</sequence>